<feature type="transmembrane region" description="Helical" evidence="1">
    <location>
        <begin position="203"/>
        <end position="221"/>
    </location>
</feature>
<comment type="caution">
    <text evidence="2">The sequence shown here is derived from an EMBL/GenBank/DDBJ whole genome shotgun (WGS) entry which is preliminary data.</text>
</comment>
<organism evidence="2 3">
    <name type="scientific">Trichocoleus desertorum GB2-A4</name>
    <dbReference type="NCBI Taxonomy" id="2933944"/>
    <lineage>
        <taxon>Bacteria</taxon>
        <taxon>Bacillati</taxon>
        <taxon>Cyanobacteriota</taxon>
        <taxon>Cyanophyceae</taxon>
        <taxon>Leptolyngbyales</taxon>
        <taxon>Trichocoleusaceae</taxon>
        <taxon>Trichocoleus</taxon>
    </lineage>
</organism>
<proteinExistence type="predicted"/>
<keyword evidence="1" id="KW-0472">Membrane</keyword>
<name>A0ABV0JH57_9CYAN</name>
<gene>
    <name evidence="2" type="ORF">NC998_24900</name>
</gene>
<feature type="transmembrane region" description="Helical" evidence="1">
    <location>
        <begin position="53"/>
        <end position="77"/>
    </location>
</feature>
<dbReference type="InterPro" id="IPR007038">
    <property type="entry name" value="HupE_UreJ"/>
</dbReference>
<dbReference type="PIRSF" id="PIRSF016919">
    <property type="entry name" value="HupE_UreJ"/>
    <property type="match status" value="1"/>
</dbReference>
<dbReference type="RefSeq" id="WP_190441364.1">
    <property type="nucleotide sequence ID" value="NZ_JAMPKM010000026.1"/>
</dbReference>
<feature type="transmembrane region" description="Helical" evidence="1">
    <location>
        <begin position="134"/>
        <end position="151"/>
    </location>
</feature>
<dbReference type="Proteomes" id="UP001464891">
    <property type="component" value="Unassembled WGS sequence"/>
</dbReference>
<dbReference type="Pfam" id="PF04955">
    <property type="entry name" value="HupE_UreJ"/>
    <property type="match status" value="1"/>
</dbReference>
<evidence type="ECO:0000313" key="3">
    <source>
        <dbReference type="Proteomes" id="UP001464891"/>
    </source>
</evidence>
<feature type="transmembrane region" description="Helical" evidence="1">
    <location>
        <begin position="108"/>
        <end position="127"/>
    </location>
</feature>
<sequence length="230" mass="24378">MPQQLLRSISLRTFNLTRVLQLTTVLLMLFISTSALAHHPMGGKTPSNFVEGFLSGVAHPVIGFDHFAFIVAVGLLAATKRQGILIAIAFVLSAMVGTGLHLMGVSLLGAELLISGSVLLFGILLVLKDSPNTLLIMALAALAGMCHGYAYGEAIFGASMVPLLAYLLGFTVIQMGITTSVMMLSQSLSQRKDASQMSFKIRFAGFVLCGIGAAFFSSQLIDTILPTLNN</sequence>
<protein>
    <submittedName>
        <fullName evidence="2">HupE/UreJ family protein</fullName>
    </submittedName>
</protein>
<evidence type="ECO:0000256" key="1">
    <source>
        <dbReference type="SAM" id="Phobius"/>
    </source>
</evidence>
<feature type="transmembrane region" description="Helical" evidence="1">
    <location>
        <begin position="163"/>
        <end position="182"/>
    </location>
</feature>
<feature type="transmembrane region" description="Helical" evidence="1">
    <location>
        <begin position="84"/>
        <end position="102"/>
    </location>
</feature>
<dbReference type="EMBL" id="JAMPKM010000026">
    <property type="protein sequence ID" value="MEP0820341.1"/>
    <property type="molecule type" value="Genomic_DNA"/>
</dbReference>
<reference evidence="2 3" key="1">
    <citation type="submission" date="2022-04" db="EMBL/GenBank/DDBJ databases">
        <title>Positive selection, recombination, and allopatry shape intraspecific diversity of widespread and dominant cyanobacteria.</title>
        <authorList>
            <person name="Wei J."/>
            <person name="Shu W."/>
            <person name="Hu C."/>
        </authorList>
    </citation>
    <scope>NUCLEOTIDE SEQUENCE [LARGE SCALE GENOMIC DNA]</scope>
    <source>
        <strain evidence="2 3">GB2-A4</strain>
    </source>
</reference>
<evidence type="ECO:0000313" key="2">
    <source>
        <dbReference type="EMBL" id="MEP0820341.1"/>
    </source>
</evidence>
<keyword evidence="1" id="KW-1133">Transmembrane helix</keyword>
<keyword evidence="3" id="KW-1185">Reference proteome</keyword>
<keyword evidence="1" id="KW-0812">Transmembrane</keyword>
<accession>A0ABV0JH57</accession>